<organism evidence="1 2">
    <name type="scientific">Wolbachia pipientis</name>
    <dbReference type="NCBI Taxonomy" id="955"/>
    <lineage>
        <taxon>Bacteria</taxon>
        <taxon>Pseudomonadati</taxon>
        <taxon>Pseudomonadota</taxon>
        <taxon>Alphaproteobacteria</taxon>
        <taxon>Rickettsiales</taxon>
        <taxon>Anaplasmataceae</taxon>
        <taxon>Wolbachieae</taxon>
        <taxon>Wolbachia</taxon>
    </lineage>
</organism>
<proteinExistence type="predicted"/>
<sequence length="101" mass="12289">MRERMKKIEEQKGKVLDQEKLEQGWKLITDNLENFAAIIQLGFEQPTWELQRNIIRILIKQIEISEDNIYIVFRMKELTVNQNLHYSRRSLNGWSFTIFKY</sequence>
<name>A0A1E7QKP7_WOLPI</name>
<gene>
    <name evidence="1" type="ORF">BIY23_00985</name>
</gene>
<reference evidence="1 2" key="1">
    <citation type="submission" date="2016-09" db="EMBL/GenBank/DDBJ databases">
        <title>Genomic evidence for plant-parasitic nematodes as the earliest Wolbachia hosts.</title>
        <authorList>
            <person name="Brown A.M."/>
            <person name="Wasala S.K."/>
            <person name="Howe D.K."/>
            <person name="Peetz A.B."/>
            <person name="Zasada I.A."/>
            <person name="Denver D.R."/>
        </authorList>
    </citation>
    <scope>NUCLEOTIDE SEQUENCE [LARGE SCALE GENOMIC DNA]</scope>
    <source>
        <strain evidence="2">wPpe</strain>
    </source>
</reference>
<dbReference type="Proteomes" id="UP000175679">
    <property type="component" value="Unassembled WGS sequence"/>
</dbReference>
<dbReference type="EMBL" id="MJMG01000001">
    <property type="protein sequence ID" value="OEY87048.1"/>
    <property type="molecule type" value="Genomic_DNA"/>
</dbReference>
<comment type="caution">
    <text evidence="1">The sequence shown here is derived from an EMBL/GenBank/DDBJ whole genome shotgun (WGS) entry which is preliminary data.</text>
</comment>
<evidence type="ECO:0000313" key="1">
    <source>
        <dbReference type="EMBL" id="OEY87048.1"/>
    </source>
</evidence>
<dbReference type="AlphaFoldDB" id="A0A1E7QKP7"/>
<protein>
    <submittedName>
        <fullName evidence="1">Uncharacterized protein</fullName>
    </submittedName>
</protein>
<accession>A0A1E7QKP7</accession>
<evidence type="ECO:0000313" key="2">
    <source>
        <dbReference type="Proteomes" id="UP000175679"/>
    </source>
</evidence>
<keyword evidence="2" id="KW-1185">Reference proteome</keyword>